<reference evidence="1 2" key="1">
    <citation type="journal article" date="2019" name="Commun. Biol.">
        <title>The bagworm genome reveals a unique fibroin gene that provides high tensile strength.</title>
        <authorList>
            <person name="Kono N."/>
            <person name="Nakamura H."/>
            <person name="Ohtoshi R."/>
            <person name="Tomita M."/>
            <person name="Numata K."/>
            <person name="Arakawa K."/>
        </authorList>
    </citation>
    <scope>NUCLEOTIDE SEQUENCE [LARGE SCALE GENOMIC DNA]</scope>
</reference>
<dbReference type="EMBL" id="BGZK01000577">
    <property type="protein sequence ID" value="GBP51245.1"/>
    <property type="molecule type" value="Genomic_DNA"/>
</dbReference>
<evidence type="ECO:0000313" key="1">
    <source>
        <dbReference type="EMBL" id="GBP51245.1"/>
    </source>
</evidence>
<sequence length="277" mass="30654">MQKPIRRGAAAAAGWIQVNNSLLIVTRVRAKCARRGRGGGGRRAAIVSPSTAAAARRAPSRVGRLLPFMCSLQHAGYPSEQSDNNVIKGTPGTTAGIGRQYLSRGLLRSDLCGSINCERDADVSLGARRDAAHARPELVAVWAPRGARGARASAGRRNLVEAMRLMRITKKCVFDDIFRRGEEKKKTKIRNSKRDSNAGRRATYYRPARVRFAVGRASALDIKCWHEKALLSRGRRLEVAKLEVENFPWRNLCGKRLNFMCICTAALDGADRLRYRI</sequence>
<keyword evidence="2" id="KW-1185">Reference proteome</keyword>
<comment type="caution">
    <text evidence="1">The sequence shown here is derived from an EMBL/GenBank/DDBJ whole genome shotgun (WGS) entry which is preliminary data.</text>
</comment>
<organism evidence="1 2">
    <name type="scientific">Eumeta variegata</name>
    <name type="common">Bagworm moth</name>
    <name type="synonym">Eumeta japonica</name>
    <dbReference type="NCBI Taxonomy" id="151549"/>
    <lineage>
        <taxon>Eukaryota</taxon>
        <taxon>Metazoa</taxon>
        <taxon>Ecdysozoa</taxon>
        <taxon>Arthropoda</taxon>
        <taxon>Hexapoda</taxon>
        <taxon>Insecta</taxon>
        <taxon>Pterygota</taxon>
        <taxon>Neoptera</taxon>
        <taxon>Endopterygota</taxon>
        <taxon>Lepidoptera</taxon>
        <taxon>Glossata</taxon>
        <taxon>Ditrysia</taxon>
        <taxon>Tineoidea</taxon>
        <taxon>Psychidae</taxon>
        <taxon>Oiketicinae</taxon>
        <taxon>Eumeta</taxon>
    </lineage>
</organism>
<proteinExistence type="predicted"/>
<evidence type="ECO:0000313" key="2">
    <source>
        <dbReference type="Proteomes" id="UP000299102"/>
    </source>
</evidence>
<protein>
    <submittedName>
        <fullName evidence="1">Uncharacterized protein</fullName>
    </submittedName>
</protein>
<name>A0A4C1WM90_EUMVA</name>
<dbReference type="AlphaFoldDB" id="A0A4C1WM90"/>
<gene>
    <name evidence="1" type="ORF">EVAR_85458_1</name>
</gene>
<dbReference type="Proteomes" id="UP000299102">
    <property type="component" value="Unassembled WGS sequence"/>
</dbReference>
<accession>A0A4C1WM90</accession>